<protein>
    <submittedName>
        <fullName evidence="1">Uncharacterized protein</fullName>
    </submittedName>
</protein>
<proteinExistence type="predicted"/>
<organism evidence="1 2">
    <name type="scientific">Alkalibacillus flavidus</name>
    <dbReference type="NCBI Taxonomy" id="546021"/>
    <lineage>
        <taxon>Bacteria</taxon>
        <taxon>Bacillati</taxon>
        <taxon>Bacillota</taxon>
        <taxon>Bacilli</taxon>
        <taxon>Bacillales</taxon>
        <taxon>Bacillaceae</taxon>
        <taxon>Alkalibacillus</taxon>
    </lineage>
</organism>
<gene>
    <name evidence="1" type="ORF">ABID56_001059</name>
</gene>
<reference evidence="1 2" key="1">
    <citation type="submission" date="2024-06" db="EMBL/GenBank/DDBJ databases">
        <title>Genomic Encyclopedia of Type Strains, Phase IV (KMG-IV): sequencing the most valuable type-strain genomes for metagenomic binning, comparative biology and taxonomic classification.</title>
        <authorList>
            <person name="Goeker M."/>
        </authorList>
    </citation>
    <scope>NUCLEOTIDE SEQUENCE [LARGE SCALE GENOMIC DNA]</scope>
    <source>
        <strain evidence="1 2">DSM 23520</strain>
    </source>
</reference>
<dbReference type="Proteomes" id="UP001549167">
    <property type="component" value="Unassembled WGS sequence"/>
</dbReference>
<name>A0ABV2KTR3_9BACI</name>
<accession>A0ABV2KTR3</accession>
<sequence length="64" mass="7411">MTHQLKCLECSKLQKQIERQSEMISQLMRIVAATNERVVSLEEHVTSEPNVNVSFPNYPSTHIR</sequence>
<keyword evidence="2" id="KW-1185">Reference proteome</keyword>
<evidence type="ECO:0000313" key="1">
    <source>
        <dbReference type="EMBL" id="MET3682969.1"/>
    </source>
</evidence>
<evidence type="ECO:0000313" key="2">
    <source>
        <dbReference type="Proteomes" id="UP001549167"/>
    </source>
</evidence>
<comment type="caution">
    <text evidence="1">The sequence shown here is derived from an EMBL/GenBank/DDBJ whole genome shotgun (WGS) entry which is preliminary data.</text>
</comment>
<dbReference type="EMBL" id="JBEPMX010000004">
    <property type="protein sequence ID" value="MET3682969.1"/>
    <property type="molecule type" value="Genomic_DNA"/>
</dbReference>